<feature type="domain" description="DUF4382" evidence="1">
    <location>
        <begin position="20"/>
        <end position="159"/>
    </location>
</feature>
<name>A0A2P8HHN7_CHINA</name>
<keyword evidence="3" id="KW-1185">Reference proteome</keyword>
<gene>
    <name evidence="2" type="ORF">CLV51_104443</name>
</gene>
<organism evidence="2 3">
    <name type="scientific">Chitinophaga niastensis</name>
    <dbReference type="NCBI Taxonomy" id="536980"/>
    <lineage>
        <taxon>Bacteria</taxon>
        <taxon>Pseudomonadati</taxon>
        <taxon>Bacteroidota</taxon>
        <taxon>Chitinophagia</taxon>
        <taxon>Chitinophagales</taxon>
        <taxon>Chitinophagaceae</taxon>
        <taxon>Chitinophaga</taxon>
    </lineage>
</organism>
<accession>A0A2P8HHN7</accession>
<evidence type="ECO:0000259" key="1">
    <source>
        <dbReference type="Pfam" id="PF14321"/>
    </source>
</evidence>
<evidence type="ECO:0000313" key="2">
    <source>
        <dbReference type="EMBL" id="PSL45736.1"/>
    </source>
</evidence>
<dbReference type="Proteomes" id="UP000240971">
    <property type="component" value="Unassembled WGS sequence"/>
</dbReference>
<protein>
    <submittedName>
        <fullName evidence="2">Uncharacterized protein DUF4382</fullName>
    </submittedName>
</protein>
<sequence length="250" mass="26461">MAILFVAACSKSDNNTSGDSRLSVYLTDAPSNYDAVLIDIQDTQVNNSTDPDNGWQSLHLLRPGVYDLLKFKNGVDTVLASVDIPAGKISQIRLILGANNSVVIGGGAYPLKTPSAQQSGLKLNIQAQLVAGIEYKLWIDFDTKRSIVVTGNNNYILKPVIRTFAQATSGSVRGIILPPSGVNWVYAIQNMDTIATAKPDLVTGAFLISGLSSGSYTIAVDAVAPLNSRTITGVNVTIGQVSDVGTVQLH</sequence>
<dbReference type="Gene3D" id="2.60.40.1120">
    <property type="entry name" value="Carboxypeptidase-like, regulatory domain"/>
    <property type="match status" value="1"/>
</dbReference>
<proteinExistence type="predicted"/>
<evidence type="ECO:0000313" key="3">
    <source>
        <dbReference type="Proteomes" id="UP000240971"/>
    </source>
</evidence>
<dbReference type="InterPro" id="IPR025491">
    <property type="entry name" value="DUF4382"/>
</dbReference>
<reference evidence="2 3" key="1">
    <citation type="submission" date="2018-03" db="EMBL/GenBank/DDBJ databases">
        <title>Genomic Encyclopedia of Archaeal and Bacterial Type Strains, Phase II (KMG-II): from individual species to whole genera.</title>
        <authorList>
            <person name="Goeker M."/>
        </authorList>
    </citation>
    <scope>NUCLEOTIDE SEQUENCE [LARGE SCALE GENOMIC DNA]</scope>
    <source>
        <strain evidence="2 3">DSM 24859</strain>
    </source>
</reference>
<dbReference type="RefSeq" id="WP_158267087.1">
    <property type="nucleotide sequence ID" value="NZ_PYAW01000004.1"/>
</dbReference>
<dbReference type="Pfam" id="PF14321">
    <property type="entry name" value="DUF4382"/>
    <property type="match status" value="1"/>
</dbReference>
<comment type="caution">
    <text evidence="2">The sequence shown here is derived from an EMBL/GenBank/DDBJ whole genome shotgun (WGS) entry which is preliminary data.</text>
</comment>
<dbReference type="OrthoDB" id="2111471at2"/>
<dbReference type="EMBL" id="PYAW01000004">
    <property type="protein sequence ID" value="PSL45736.1"/>
    <property type="molecule type" value="Genomic_DNA"/>
</dbReference>
<dbReference type="AlphaFoldDB" id="A0A2P8HHN7"/>